<evidence type="ECO:0000313" key="1">
    <source>
        <dbReference type="EMBL" id="KAI5680524.1"/>
    </source>
</evidence>
<sequence length="469" mass="53051">MVHSSLSLLSSIPPSSSSFPTNCSTTASDWPSSTPRLFPVFDRNFGYPKLKSRVLSKQQVLIADNGSPEQFLGNNSIADFMRFIKRVSDSKTDEGDGVASSELQTAVVRYRKKFPWSLLRPFLQVDLVSTIHIADKEYFATLQKELELCDCVLYEMVASRESLESRRNPAAKKKLKGSRSRGFNILGCIQRQMARVLMLDFQLDCLDYQADNWYHADLDFETFKLLQLEKGESFFTFARDMTLRSTKAMVQPASFPEDLGPWRSKLLWVSRVLPMPLVGLVIIGSVCADVGNPASEYPEVEALSRLDFGAAMKVFLAKRLTSEFTQVTADVEERSVIIGERNKAATEALRRAIDEGHNKIAILYGGGHMPDLGRRLREEFDLVPSQVQWITAWSIRNRNLTSNSLPFLKTMAKVLGWPLNRYQTLALLIFSSVLALDLWFWELFFGTTANWVAHFASDAFQYVDSAKIM</sequence>
<protein>
    <submittedName>
        <fullName evidence="1">Uncharacterized protein</fullName>
    </submittedName>
</protein>
<dbReference type="EMBL" id="CM044701">
    <property type="protein sequence ID" value="KAI5680524.1"/>
    <property type="molecule type" value="Genomic_DNA"/>
</dbReference>
<accession>A0ACC0C6F5</accession>
<keyword evidence="2" id="KW-1185">Reference proteome</keyword>
<gene>
    <name evidence="1" type="ORF">M9H77_01751</name>
</gene>
<comment type="caution">
    <text evidence="1">The sequence shown here is derived from an EMBL/GenBank/DDBJ whole genome shotgun (WGS) entry which is preliminary data.</text>
</comment>
<proteinExistence type="predicted"/>
<evidence type="ECO:0000313" key="2">
    <source>
        <dbReference type="Proteomes" id="UP001060085"/>
    </source>
</evidence>
<name>A0ACC0C6F5_CATRO</name>
<organism evidence="1 2">
    <name type="scientific">Catharanthus roseus</name>
    <name type="common">Madagascar periwinkle</name>
    <name type="synonym">Vinca rosea</name>
    <dbReference type="NCBI Taxonomy" id="4058"/>
    <lineage>
        <taxon>Eukaryota</taxon>
        <taxon>Viridiplantae</taxon>
        <taxon>Streptophyta</taxon>
        <taxon>Embryophyta</taxon>
        <taxon>Tracheophyta</taxon>
        <taxon>Spermatophyta</taxon>
        <taxon>Magnoliopsida</taxon>
        <taxon>eudicotyledons</taxon>
        <taxon>Gunneridae</taxon>
        <taxon>Pentapetalae</taxon>
        <taxon>asterids</taxon>
        <taxon>lamiids</taxon>
        <taxon>Gentianales</taxon>
        <taxon>Apocynaceae</taxon>
        <taxon>Rauvolfioideae</taxon>
        <taxon>Vinceae</taxon>
        <taxon>Catharanthinae</taxon>
        <taxon>Catharanthus</taxon>
    </lineage>
</organism>
<reference evidence="2" key="1">
    <citation type="journal article" date="2023" name="Nat. Plants">
        <title>Single-cell RNA sequencing provides a high-resolution roadmap for understanding the multicellular compartmentation of specialized metabolism.</title>
        <authorList>
            <person name="Sun S."/>
            <person name="Shen X."/>
            <person name="Li Y."/>
            <person name="Li Y."/>
            <person name="Wang S."/>
            <person name="Li R."/>
            <person name="Zhang H."/>
            <person name="Shen G."/>
            <person name="Guo B."/>
            <person name="Wei J."/>
            <person name="Xu J."/>
            <person name="St-Pierre B."/>
            <person name="Chen S."/>
            <person name="Sun C."/>
        </authorList>
    </citation>
    <scope>NUCLEOTIDE SEQUENCE [LARGE SCALE GENOMIC DNA]</scope>
</reference>
<dbReference type="Proteomes" id="UP001060085">
    <property type="component" value="Linkage Group LG01"/>
</dbReference>